<dbReference type="InterPro" id="IPR043136">
    <property type="entry name" value="B30.2/SPRY_sf"/>
</dbReference>
<dbReference type="SUPFAM" id="SSF49899">
    <property type="entry name" value="Concanavalin A-like lectins/glucanases"/>
    <property type="match status" value="1"/>
</dbReference>
<name>A0A7K8VHR8_9STRI</name>
<dbReference type="PRINTS" id="PR01407">
    <property type="entry name" value="BUTYPHLNCDUF"/>
</dbReference>
<sequence>VTLDPDTAHSQLVLSADRRRVTLGSARQELPDIPERFRDCCCLLGQEGFREGRHCWEVEVDIGGDSRWAVGVARGSVERKIHVDLSPEEGIWAVWHYGGQFVSLTSPLT</sequence>
<evidence type="ECO:0000259" key="1">
    <source>
        <dbReference type="PROSITE" id="PS50188"/>
    </source>
</evidence>
<dbReference type="Pfam" id="PF00622">
    <property type="entry name" value="SPRY"/>
    <property type="match status" value="1"/>
</dbReference>
<dbReference type="Proteomes" id="UP000542434">
    <property type="component" value="Unassembled WGS sequence"/>
</dbReference>
<dbReference type="InterPro" id="IPR003879">
    <property type="entry name" value="Butyrophylin_SPRY"/>
</dbReference>
<organism evidence="2 3">
    <name type="scientific">Ciccaba nigrolineata</name>
    <dbReference type="NCBI Taxonomy" id="1118524"/>
    <lineage>
        <taxon>Eukaryota</taxon>
        <taxon>Metazoa</taxon>
        <taxon>Chordata</taxon>
        <taxon>Craniata</taxon>
        <taxon>Vertebrata</taxon>
        <taxon>Euteleostomi</taxon>
        <taxon>Archelosauria</taxon>
        <taxon>Archosauria</taxon>
        <taxon>Dinosauria</taxon>
        <taxon>Saurischia</taxon>
        <taxon>Theropoda</taxon>
        <taxon>Coelurosauria</taxon>
        <taxon>Aves</taxon>
        <taxon>Neognathae</taxon>
        <taxon>Neoaves</taxon>
        <taxon>Telluraves</taxon>
        <taxon>Strigiformes</taxon>
        <taxon>Strigidae</taxon>
        <taxon>Ciccaba</taxon>
    </lineage>
</organism>
<dbReference type="Gene3D" id="2.60.120.920">
    <property type="match status" value="1"/>
</dbReference>
<reference evidence="2 3" key="1">
    <citation type="submission" date="2019-09" db="EMBL/GenBank/DDBJ databases">
        <title>Bird 10,000 Genomes (B10K) Project - Family phase.</title>
        <authorList>
            <person name="Zhang G."/>
        </authorList>
    </citation>
    <scope>NUCLEOTIDE SEQUENCE [LARGE SCALE GENOMIC DNA]</scope>
    <source>
        <strain evidence="2">B10K-DU-001-07</strain>
        <tissue evidence="2">Muscle</tissue>
    </source>
</reference>
<proteinExistence type="predicted"/>
<protein>
    <submittedName>
        <fullName evidence="2">BT2A2 protein</fullName>
    </submittedName>
</protein>
<dbReference type="InterPro" id="IPR001870">
    <property type="entry name" value="B30.2/SPRY"/>
</dbReference>
<feature type="non-terminal residue" evidence="2">
    <location>
        <position position="1"/>
    </location>
</feature>
<dbReference type="PANTHER" id="PTHR24103">
    <property type="entry name" value="E3 UBIQUITIN-PROTEIN LIGASE TRIM"/>
    <property type="match status" value="1"/>
</dbReference>
<evidence type="ECO:0000313" key="3">
    <source>
        <dbReference type="Proteomes" id="UP000542434"/>
    </source>
</evidence>
<keyword evidence="3" id="KW-1185">Reference proteome</keyword>
<feature type="non-terminal residue" evidence="2">
    <location>
        <position position="109"/>
    </location>
</feature>
<dbReference type="InterPro" id="IPR006574">
    <property type="entry name" value="PRY"/>
</dbReference>
<accession>A0A7K8VHR8</accession>
<dbReference type="InterPro" id="IPR013320">
    <property type="entry name" value="ConA-like_dom_sf"/>
</dbReference>
<evidence type="ECO:0000313" key="2">
    <source>
        <dbReference type="EMBL" id="NXF66257.1"/>
    </source>
</evidence>
<feature type="domain" description="B30.2/SPRY" evidence="1">
    <location>
        <begin position="1"/>
        <end position="109"/>
    </location>
</feature>
<dbReference type="InterPro" id="IPR050143">
    <property type="entry name" value="TRIM/RBCC"/>
</dbReference>
<dbReference type="Pfam" id="PF13765">
    <property type="entry name" value="PRY"/>
    <property type="match status" value="1"/>
</dbReference>
<gene>
    <name evidence="2" type="primary">Btn2a2_2</name>
    <name evidence="2" type="ORF">CICNIG_R15420</name>
</gene>
<dbReference type="InterPro" id="IPR003877">
    <property type="entry name" value="SPRY_dom"/>
</dbReference>
<dbReference type="EMBL" id="VWZC01010928">
    <property type="protein sequence ID" value="NXF66257.1"/>
    <property type="molecule type" value="Genomic_DNA"/>
</dbReference>
<comment type="caution">
    <text evidence="2">The sequence shown here is derived from an EMBL/GenBank/DDBJ whole genome shotgun (WGS) entry which is preliminary data.</text>
</comment>
<dbReference type="SMART" id="SM00589">
    <property type="entry name" value="PRY"/>
    <property type="match status" value="1"/>
</dbReference>
<dbReference type="AlphaFoldDB" id="A0A7K8VHR8"/>
<dbReference type="PROSITE" id="PS50188">
    <property type="entry name" value="B302_SPRY"/>
    <property type="match status" value="1"/>
</dbReference>